<dbReference type="Gene3D" id="3.30.565.10">
    <property type="entry name" value="Histidine kinase-like ATPase, C-terminal domain"/>
    <property type="match status" value="1"/>
</dbReference>
<evidence type="ECO:0000256" key="2">
    <source>
        <dbReference type="ARBA" id="ARBA00022475"/>
    </source>
</evidence>
<evidence type="ECO:0000256" key="7">
    <source>
        <dbReference type="ARBA" id="ARBA00022777"/>
    </source>
</evidence>
<evidence type="ECO:0000313" key="14">
    <source>
        <dbReference type="EMBL" id="QOV19608.1"/>
    </source>
</evidence>
<dbReference type="AlphaFoldDB" id="A0A7M2RHK0"/>
<keyword evidence="10" id="KW-0902">Two-component regulatory system</keyword>
<evidence type="ECO:0000256" key="1">
    <source>
        <dbReference type="ARBA" id="ARBA00004651"/>
    </source>
</evidence>
<dbReference type="Gene3D" id="3.30.450.20">
    <property type="entry name" value="PAS domain"/>
    <property type="match status" value="1"/>
</dbReference>
<dbReference type="EMBL" id="CP063304">
    <property type="protein sequence ID" value="QOV19608.1"/>
    <property type="molecule type" value="Genomic_DNA"/>
</dbReference>
<gene>
    <name evidence="14" type="ORF">INP51_01090</name>
</gene>
<keyword evidence="5 12" id="KW-0812">Transmembrane</keyword>
<keyword evidence="8" id="KW-0067">ATP-binding</keyword>
<evidence type="ECO:0000256" key="4">
    <source>
        <dbReference type="ARBA" id="ARBA00022679"/>
    </source>
</evidence>
<reference evidence="14 15" key="1">
    <citation type="submission" date="2020-10" db="EMBL/GenBank/DDBJ databases">
        <title>Blautia liquoris sp.nov., isolated from the mud in a fermentation cellar used for the production of Chinese strong-flavoured liquor.</title>
        <authorList>
            <person name="Lu L."/>
        </authorList>
    </citation>
    <scope>NUCLEOTIDE SEQUENCE [LARGE SCALE GENOMIC DNA]</scope>
    <source>
        <strain evidence="14 15">LZLJ-3</strain>
    </source>
</reference>
<dbReference type="Gene3D" id="6.10.340.10">
    <property type="match status" value="1"/>
</dbReference>
<dbReference type="Pfam" id="PF06580">
    <property type="entry name" value="His_kinase"/>
    <property type="match status" value="1"/>
</dbReference>
<dbReference type="KEGG" id="bliq:INP51_01090"/>
<evidence type="ECO:0000256" key="10">
    <source>
        <dbReference type="ARBA" id="ARBA00023012"/>
    </source>
</evidence>
<dbReference type="SUPFAM" id="SSF158472">
    <property type="entry name" value="HAMP domain-like"/>
    <property type="match status" value="1"/>
</dbReference>
<evidence type="ECO:0000256" key="11">
    <source>
        <dbReference type="ARBA" id="ARBA00023136"/>
    </source>
</evidence>
<dbReference type="Pfam" id="PF02518">
    <property type="entry name" value="HATPase_c"/>
    <property type="match status" value="1"/>
</dbReference>
<feature type="domain" description="HAMP" evidence="13">
    <location>
        <begin position="315"/>
        <end position="367"/>
    </location>
</feature>
<keyword evidence="6" id="KW-0547">Nucleotide-binding</keyword>
<evidence type="ECO:0000256" key="12">
    <source>
        <dbReference type="SAM" id="Phobius"/>
    </source>
</evidence>
<keyword evidence="11 12" id="KW-0472">Membrane</keyword>
<keyword evidence="4" id="KW-0808">Transferase</keyword>
<accession>A0A7M2RHK0</accession>
<dbReference type="SUPFAM" id="SSF55874">
    <property type="entry name" value="ATPase domain of HSP90 chaperone/DNA topoisomerase II/histidine kinase"/>
    <property type="match status" value="1"/>
</dbReference>
<dbReference type="GO" id="GO:0005886">
    <property type="term" value="C:plasma membrane"/>
    <property type="evidence" value="ECO:0007669"/>
    <property type="project" value="UniProtKB-SubCell"/>
</dbReference>
<evidence type="ECO:0000256" key="8">
    <source>
        <dbReference type="ARBA" id="ARBA00022840"/>
    </source>
</evidence>
<dbReference type="Proteomes" id="UP000593601">
    <property type="component" value="Chromosome"/>
</dbReference>
<dbReference type="PROSITE" id="PS50885">
    <property type="entry name" value="HAMP"/>
    <property type="match status" value="1"/>
</dbReference>
<keyword evidence="9 12" id="KW-1133">Transmembrane helix</keyword>
<feature type="transmembrane region" description="Helical" evidence="12">
    <location>
        <begin position="12"/>
        <end position="34"/>
    </location>
</feature>
<keyword evidence="15" id="KW-1185">Reference proteome</keyword>
<dbReference type="GO" id="GO:0000155">
    <property type="term" value="F:phosphorelay sensor kinase activity"/>
    <property type="evidence" value="ECO:0007669"/>
    <property type="project" value="InterPro"/>
</dbReference>
<dbReference type="CDD" id="cd18773">
    <property type="entry name" value="PDC1_HK_sensor"/>
    <property type="match status" value="1"/>
</dbReference>
<dbReference type="InterPro" id="IPR050640">
    <property type="entry name" value="Bact_2-comp_sensor_kinase"/>
</dbReference>
<keyword evidence="2" id="KW-1003">Cell membrane</keyword>
<evidence type="ECO:0000256" key="6">
    <source>
        <dbReference type="ARBA" id="ARBA00022741"/>
    </source>
</evidence>
<dbReference type="InterPro" id="IPR003660">
    <property type="entry name" value="HAMP_dom"/>
</dbReference>
<keyword evidence="7 14" id="KW-0418">Kinase</keyword>
<evidence type="ECO:0000313" key="15">
    <source>
        <dbReference type="Proteomes" id="UP000593601"/>
    </source>
</evidence>
<organism evidence="14 15">
    <name type="scientific">Blautia liquoris</name>
    <dbReference type="NCBI Taxonomy" id="2779518"/>
    <lineage>
        <taxon>Bacteria</taxon>
        <taxon>Bacillati</taxon>
        <taxon>Bacillota</taxon>
        <taxon>Clostridia</taxon>
        <taxon>Lachnospirales</taxon>
        <taxon>Lachnospiraceae</taxon>
        <taxon>Blautia</taxon>
    </lineage>
</organism>
<keyword evidence="3" id="KW-0597">Phosphoprotein</keyword>
<dbReference type="GO" id="GO:0005524">
    <property type="term" value="F:ATP binding"/>
    <property type="evidence" value="ECO:0007669"/>
    <property type="project" value="UniProtKB-KW"/>
</dbReference>
<dbReference type="SMART" id="SM00304">
    <property type="entry name" value="HAMP"/>
    <property type="match status" value="1"/>
</dbReference>
<evidence type="ECO:0000256" key="3">
    <source>
        <dbReference type="ARBA" id="ARBA00022553"/>
    </source>
</evidence>
<evidence type="ECO:0000256" key="5">
    <source>
        <dbReference type="ARBA" id="ARBA00022692"/>
    </source>
</evidence>
<dbReference type="InterPro" id="IPR003594">
    <property type="entry name" value="HATPase_dom"/>
</dbReference>
<name>A0A7M2RHK0_9FIRM</name>
<protein>
    <submittedName>
        <fullName evidence="14">Histidine kinase</fullName>
    </submittedName>
</protein>
<dbReference type="PANTHER" id="PTHR34220">
    <property type="entry name" value="SENSOR HISTIDINE KINASE YPDA"/>
    <property type="match status" value="1"/>
</dbReference>
<dbReference type="RefSeq" id="WP_193735928.1">
    <property type="nucleotide sequence ID" value="NZ_CP063304.1"/>
</dbReference>
<dbReference type="InterPro" id="IPR010559">
    <property type="entry name" value="Sig_transdc_His_kin_internal"/>
</dbReference>
<dbReference type="Pfam" id="PF00672">
    <property type="entry name" value="HAMP"/>
    <property type="match status" value="1"/>
</dbReference>
<proteinExistence type="predicted"/>
<dbReference type="InterPro" id="IPR036890">
    <property type="entry name" value="HATPase_C_sf"/>
</dbReference>
<evidence type="ECO:0000256" key="9">
    <source>
        <dbReference type="ARBA" id="ARBA00022989"/>
    </source>
</evidence>
<comment type="subcellular location">
    <subcellularLocation>
        <location evidence="1">Cell membrane</location>
        <topology evidence="1">Multi-pass membrane protein</topology>
    </subcellularLocation>
</comment>
<evidence type="ECO:0000259" key="13">
    <source>
        <dbReference type="PROSITE" id="PS50885"/>
    </source>
</evidence>
<sequence length="587" mass="67333">MKKTWNNLNMASKLILVFSMISVIPLFISSFVLYRISAVSLEAAMEETTSIFSSQIASDMNAFVSDYDSLTKSLLVNNGLMDNLATNIPISQQIEKKLYYRKMVMKLMTMESEIQSITIMNEAGEYYQYDRNGKTLNYEDLIQQKWFLEQQKRSDTMFLTPLHDCSYYDKNKDQIIVTFGRKVYGGNGRYAGLILIDFPPASIIKLSDAFLLERNQYNIKINITDEEGGLIYDSDLSSGRVNYSEINKEELLMYQKNPSNYLVIEDTTEQLGMKINTVIPRSKMLLRINFIQKATLLLVVILIAAIISVSILFSKRMVHLIRKLQSSMKHLESGNYELITDSAGNDEIGSLVKSYNHMVGKMEALIEEVYQAGIRQKNAQFLALRTQINPHFLFNTLESIRIKAILNGDDAVADMVKMLAKMFRTVLDSDKKNYRVHDELENIRYYIQLQNIRFDNVITLTENIDPQIYHAKIMSILFQPVVENCFKYGSQESGIPIHISITGRLTEEKMMVFTIRDDGQGMSPERLEAVRQGLYIAQDAEESTSHRIGLRNIAERLHLRYGSDGELRIVSSDEQGTVVEIRVPYME</sequence>
<dbReference type="CDD" id="cd06225">
    <property type="entry name" value="HAMP"/>
    <property type="match status" value="1"/>
</dbReference>
<dbReference type="PANTHER" id="PTHR34220:SF11">
    <property type="entry name" value="SENSOR PROTEIN KINASE HPTS"/>
    <property type="match status" value="1"/>
</dbReference>
<feature type="transmembrane region" description="Helical" evidence="12">
    <location>
        <begin position="294"/>
        <end position="313"/>
    </location>
</feature>